<evidence type="ECO:0000256" key="4">
    <source>
        <dbReference type="PIRSR" id="PIRSR002816-1"/>
    </source>
</evidence>
<dbReference type="InterPro" id="IPR026266">
    <property type="entry name" value="AraF"/>
</dbReference>
<comment type="caution">
    <text evidence="6">The sequence shown here is derived from an EMBL/GenBank/DDBJ whole genome shotgun (WGS) entry which is preliminary data.</text>
</comment>
<dbReference type="InterPro" id="IPR028082">
    <property type="entry name" value="Peripla_BP_I"/>
</dbReference>
<protein>
    <recommendedName>
        <fullName evidence="3">L-arabinose-binding periplasmic protein</fullName>
        <shortName evidence="3">ABP</shortName>
    </recommendedName>
</protein>
<evidence type="ECO:0000313" key="6">
    <source>
        <dbReference type="EMBL" id="PKU25722.1"/>
    </source>
</evidence>
<dbReference type="RefSeq" id="WP_101249266.1">
    <property type="nucleotide sequence ID" value="NZ_PIUM01000003.1"/>
</dbReference>
<accession>A0A2N3PZ83</accession>
<dbReference type="GO" id="GO:0030246">
    <property type="term" value="F:carbohydrate binding"/>
    <property type="evidence" value="ECO:0007669"/>
    <property type="project" value="TreeGrafter"/>
</dbReference>
<feature type="chain" id="PRO_5014495099" description="L-arabinose-binding periplasmic protein" evidence="3">
    <location>
        <begin position="27"/>
        <end position="331"/>
    </location>
</feature>
<dbReference type="AlphaFoldDB" id="A0A2N3PZ83"/>
<proteinExistence type="inferred from homology"/>
<sequence>MIKKCILSIALSSAIALCGVLSPGWAADKVRIGFLVKQPEEPWFQTEWRFADKAAKDHGFELLKIATPDGERTLAALDSLAANGAQGFVICTPDPRLGPSIVAKAKALNLKVVTVDDRFVGSDGKFMEDVPYLGMDAHAVGQQQGSLLIAEAKKRGWNLAETGAIVNTFEELDTAHQRTSGSVESLLAAGFAKENIFSAANRTTDIPGSFDASNIILTQHPEKKHWLVIGMNDNAVLGGIRATEGAGFKAPDVIGIGINGTDVVAELEKKEVTGLYGSLLLSPNVHGYKTAMMVYDWVSKGSEPAKFTPISDATLITRENFKQKLTEMGLM</sequence>
<gene>
    <name evidence="6" type="ORF">CWS72_03895</name>
</gene>
<dbReference type="InterPro" id="IPR050555">
    <property type="entry name" value="Bact_Solute-Bind_Prot2"/>
</dbReference>
<keyword evidence="3" id="KW-0732">Signal</keyword>
<evidence type="ECO:0000313" key="7">
    <source>
        <dbReference type="Proteomes" id="UP000233293"/>
    </source>
</evidence>
<evidence type="ECO:0000256" key="3">
    <source>
        <dbReference type="PIRNR" id="PIRNR002816"/>
    </source>
</evidence>
<comment type="similarity">
    <text evidence="2 3">Belongs to the bacterial solute-binding protein 2 family.</text>
</comment>
<evidence type="ECO:0000256" key="1">
    <source>
        <dbReference type="ARBA" id="ARBA00004418"/>
    </source>
</evidence>
<dbReference type="CDD" id="cd01540">
    <property type="entry name" value="PBP1_arabinose_binding"/>
    <property type="match status" value="1"/>
</dbReference>
<dbReference type="PANTHER" id="PTHR30036:SF6">
    <property type="entry name" value="L-ARABINOSE-BINDING PERIPLASMIC PROTEIN"/>
    <property type="match status" value="1"/>
</dbReference>
<feature type="signal peptide" evidence="3">
    <location>
        <begin position="1"/>
        <end position="26"/>
    </location>
</feature>
<dbReference type="Gene3D" id="3.40.50.2300">
    <property type="match status" value="2"/>
</dbReference>
<comment type="subcellular location">
    <subcellularLocation>
        <location evidence="1 3">Periplasm</location>
    </subcellularLocation>
</comment>
<dbReference type="OrthoDB" id="7833812at2"/>
<organism evidence="6 7">
    <name type="scientific">Telmatospirillum siberiense</name>
    <dbReference type="NCBI Taxonomy" id="382514"/>
    <lineage>
        <taxon>Bacteria</taxon>
        <taxon>Pseudomonadati</taxon>
        <taxon>Pseudomonadota</taxon>
        <taxon>Alphaproteobacteria</taxon>
        <taxon>Rhodospirillales</taxon>
        <taxon>Rhodospirillaceae</taxon>
        <taxon>Telmatospirillum</taxon>
    </lineage>
</organism>
<dbReference type="GO" id="GO:0042882">
    <property type="term" value="P:L-arabinose transmembrane transport"/>
    <property type="evidence" value="ECO:0007669"/>
    <property type="project" value="UniProtKB-UniRule"/>
</dbReference>
<feature type="site" description="The binding site for the sugar molecule has not yet been established, but C-87 may be involved" evidence="4">
    <location>
        <position position="91"/>
    </location>
</feature>
<dbReference type="GO" id="GO:0030288">
    <property type="term" value="C:outer membrane-bounded periplasmic space"/>
    <property type="evidence" value="ECO:0007669"/>
    <property type="project" value="TreeGrafter"/>
</dbReference>
<keyword evidence="3" id="KW-0762">Sugar transport</keyword>
<keyword evidence="3" id="KW-0574">Periplasm</keyword>
<reference evidence="7" key="1">
    <citation type="submission" date="2017-12" db="EMBL/GenBank/DDBJ databases">
        <title>Draft genome sequence of Telmatospirillum siberiense 26-4b1T, an acidotolerant peatland alphaproteobacterium potentially involved in sulfur cycling.</title>
        <authorList>
            <person name="Hausmann B."/>
            <person name="Pjevac P."/>
            <person name="Schreck K."/>
            <person name="Herbold C.W."/>
            <person name="Daims H."/>
            <person name="Wagner M."/>
            <person name="Pester M."/>
            <person name="Loy A."/>
        </authorList>
    </citation>
    <scope>NUCLEOTIDE SEQUENCE [LARGE SCALE GENOMIC DNA]</scope>
    <source>
        <strain evidence="7">26-4b1</strain>
    </source>
</reference>
<evidence type="ECO:0000256" key="2">
    <source>
        <dbReference type="ARBA" id="ARBA00007639"/>
    </source>
</evidence>
<dbReference type="Proteomes" id="UP000233293">
    <property type="component" value="Unassembled WGS sequence"/>
</dbReference>
<keyword evidence="7" id="KW-1185">Reference proteome</keyword>
<dbReference type="PANTHER" id="PTHR30036">
    <property type="entry name" value="D-XYLOSE-BINDING PERIPLASMIC PROTEIN"/>
    <property type="match status" value="1"/>
</dbReference>
<dbReference type="InterPro" id="IPR001761">
    <property type="entry name" value="Peripla_BP/Lac1_sug-bd_dom"/>
</dbReference>
<evidence type="ECO:0000259" key="5">
    <source>
        <dbReference type="Pfam" id="PF00532"/>
    </source>
</evidence>
<feature type="domain" description="Periplasmic binding protein/LacI sugar binding" evidence="5">
    <location>
        <begin position="31"/>
        <end position="323"/>
    </location>
</feature>
<name>A0A2N3PZ83_9PROT</name>
<dbReference type="SUPFAM" id="SSF53822">
    <property type="entry name" value="Periplasmic binding protein-like I"/>
    <property type="match status" value="1"/>
</dbReference>
<dbReference type="Pfam" id="PF00532">
    <property type="entry name" value="Peripla_BP_1"/>
    <property type="match status" value="1"/>
</dbReference>
<dbReference type="EMBL" id="PIUM01000003">
    <property type="protein sequence ID" value="PKU25722.1"/>
    <property type="molecule type" value="Genomic_DNA"/>
</dbReference>
<dbReference type="PIRSF" id="PIRSF002816">
    <property type="entry name" value="AraF"/>
    <property type="match status" value="1"/>
</dbReference>
<keyword evidence="3" id="KW-0813">Transport</keyword>